<dbReference type="EMBL" id="CM045763">
    <property type="protein sequence ID" value="KAI8023792.1"/>
    <property type="molecule type" value="Genomic_DNA"/>
</dbReference>
<protein>
    <submittedName>
        <fullName evidence="1">Uncharacterized protein</fullName>
    </submittedName>
</protein>
<sequence>MSMGHDVYYLYVQMNEQVWRVTILGDENQPRPEFELVCDNSNGELPIGMGCISVNSKLYMVGGQKEQKITEDDDDSPSEVDYVPNLKSFVLNLDAIRICEDLPSLHGQKFNPLVVCVNDKFYVLARRPIYNYDKALEQPVFEVFDPAAVNGGSWKELPRPPWTDPAQFKLGGDYIYHHFVWGQKIVFCTQAGFYIFDTDMKKWDFTDEKLSPFPTISCASAEFDGFLIAMPWDRQQLVAYRLDSDSDAVAKPCRVLDELRPMFNPPFARHEFQGFLTHLGDGDGGRRMCLLYAGYDSYCRWSARVANFRVSISCNDAGDRFPYAYLETLQHYDFEKFDNPARWIDSAFVMVDYLNNHDVEANARFMDAYPAGSDECGYLSEQYDETNASLTDTYLSGSNESYYLNKHEVEANASFREAYFSRSDECDYLNGHYDETNASFTDAYLSGSDEYYYLNKHEAVADASCKDAYLSRSDGRVNLNKLNVEVDGSFMRARLSESYRTREFDSSTLAVGGWHAVYSSVVGLLTCLIQFKFQDSDVSPFKTNSVSMRAFFMSICTYGLAAVIRGFVQGRAISRNYSQIIDLVIMISVTLSVVSCVSLFVPNWLNCLLLISWLIFCVMVVLIMVVPCNFIHRINQWFYQITVNALLQVLNACTSLWKLRFDGWRAHLLYSSFLLLALPKQYQCIWPEYSTCTKLPEAYISGT</sequence>
<evidence type="ECO:0000313" key="1">
    <source>
        <dbReference type="EMBL" id="KAI8023792.1"/>
    </source>
</evidence>
<organism evidence="1 2">
    <name type="scientific">Camellia lanceoleosa</name>
    <dbReference type="NCBI Taxonomy" id="1840588"/>
    <lineage>
        <taxon>Eukaryota</taxon>
        <taxon>Viridiplantae</taxon>
        <taxon>Streptophyta</taxon>
        <taxon>Embryophyta</taxon>
        <taxon>Tracheophyta</taxon>
        <taxon>Spermatophyta</taxon>
        <taxon>Magnoliopsida</taxon>
        <taxon>eudicotyledons</taxon>
        <taxon>Gunneridae</taxon>
        <taxon>Pentapetalae</taxon>
        <taxon>asterids</taxon>
        <taxon>Ericales</taxon>
        <taxon>Theaceae</taxon>
        <taxon>Camellia</taxon>
    </lineage>
</organism>
<comment type="caution">
    <text evidence="1">The sequence shown here is derived from an EMBL/GenBank/DDBJ whole genome shotgun (WGS) entry which is preliminary data.</text>
</comment>
<keyword evidence="2" id="KW-1185">Reference proteome</keyword>
<accession>A0ACC0ICZ3</accession>
<name>A0ACC0ICZ3_9ERIC</name>
<reference evidence="1 2" key="1">
    <citation type="journal article" date="2022" name="Plant J.">
        <title>Chromosome-level genome of Camellia lanceoleosa provides a valuable resource for understanding genome evolution and self-incompatibility.</title>
        <authorList>
            <person name="Gong W."/>
            <person name="Xiao S."/>
            <person name="Wang L."/>
            <person name="Liao Z."/>
            <person name="Chang Y."/>
            <person name="Mo W."/>
            <person name="Hu G."/>
            <person name="Li W."/>
            <person name="Zhao G."/>
            <person name="Zhu H."/>
            <person name="Hu X."/>
            <person name="Ji K."/>
            <person name="Xiang X."/>
            <person name="Song Q."/>
            <person name="Yuan D."/>
            <person name="Jin S."/>
            <person name="Zhang L."/>
        </authorList>
    </citation>
    <scope>NUCLEOTIDE SEQUENCE [LARGE SCALE GENOMIC DNA]</scope>
    <source>
        <strain evidence="1">SQ_2022a</strain>
    </source>
</reference>
<proteinExistence type="predicted"/>
<evidence type="ECO:0000313" key="2">
    <source>
        <dbReference type="Proteomes" id="UP001060215"/>
    </source>
</evidence>
<gene>
    <name evidence="1" type="ORF">LOK49_LG03G02567</name>
</gene>
<dbReference type="Proteomes" id="UP001060215">
    <property type="component" value="Chromosome 6"/>
</dbReference>